<keyword evidence="5" id="KW-0472">Membrane</keyword>
<feature type="transmembrane region" description="Helical" evidence="5">
    <location>
        <begin position="21"/>
        <end position="45"/>
    </location>
</feature>
<keyword evidence="4" id="KW-0720">Serine protease</keyword>
<dbReference type="Proteomes" id="UP000730161">
    <property type="component" value="Unassembled WGS sequence"/>
</dbReference>
<keyword evidence="3" id="KW-0378">Hydrolase</keyword>
<dbReference type="RefSeq" id="WP_211531735.1">
    <property type="nucleotide sequence ID" value="NZ_JWHL01000028.1"/>
</dbReference>
<comment type="caution">
    <text evidence="7">The sequence shown here is derived from an EMBL/GenBank/DDBJ whole genome shotgun (WGS) entry which is preliminary data.</text>
</comment>
<reference evidence="7" key="1">
    <citation type="submission" date="2014-12" db="EMBL/GenBank/DDBJ databases">
        <authorList>
            <person name="Huang H.-H."/>
            <person name="Chen S.-C."/>
            <person name="Lai M.-C."/>
        </authorList>
    </citation>
    <scope>NUCLEOTIDE SEQUENCE</scope>
    <source>
        <strain evidence="7">K1F9705b</strain>
    </source>
</reference>
<proteinExistence type="inferred from homology"/>
<sequence>MNFIEKEIAKAKRRRKLRKGAVILLLIILGGLAVVGILSLAGPYAGTPDIAVIRIEGTVVSGTVQSGGYAGSEYIGSQIRRAADDPLTRAIVLRIDSGGGTPAASQEIVRDIIYAKQKKPVIVSMGDIATSGAYYIAAYADRIYASPDTITGGIGVIWLFYDISGQLEEEGIEIDAVKSGDKKDMTSPYRTLSPDEEGYAQEFVDAAFSRFYEDISSQRNISRESIQDGRVIRGEDAISLGLVDEFGNLHDAIAGARMLARFR</sequence>
<protein>
    <submittedName>
        <fullName evidence="7">Signal peptidase</fullName>
    </submittedName>
</protein>
<dbReference type="AlphaFoldDB" id="A0A8J7WBN9"/>
<dbReference type="NCBIfam" id="TIGR00706">
    <property type="entry name" value="SppA_dom"/>
    <property type="match status" value="1"/>
</dbReference>
<dbReference type="EMBL" id="JWHL01000028">
    <property type="protein sequence ID" value="MBR1369977.1"/>
    <property type="molecule type" value="Genomic_DNA"/>
</dbReference>
<dbReference type="OrthoDB" id="31107at2157"/>
<evidence type="ECO:0000256" key="2">
    <source>
        <dbReference type="ARBA" id="ARBA00022670"/>
    </source>
</evidence>
<evidence type="ECO:0000256" key="4">
    <source>
        <dbReference type="ARBA" id="ARBA00022825"/>
    </source>
</evidence>
<dbReference type="CDD" id="cd07023">
    <property type="entry name" value="S49_Sppa_N_C"/>
    <property type="match status" value="1"/>
</dbReference>
<evidence type="ECO:0000256" key="3">
    <source>
        <dbReference type="ARBA" id="ARBA00022801"/>
    </source>
</evidence>
<dbReference type="InterPro" id="IPR047272">
    <property type="entry name" value="S49_SppA_C"/>
</dbReference>
<dbReference type="PANTHER" id="PTHR42987:SF4">
    <property type="entry name" value="PROTEASE SOHB-RELATED"/>
    <property type="match status" value="1"/>
</dbReference>
<name>A0A8J7WBN9_9EURY</name>
<dbReference type="InterPro" id="IPR029045">
    <property type="entry name" value="ClpP/crotonase-like_dom_sf"/>
</dbReference>
<dbReference type="GO" id="GO:0006508">
    <property type="term" value="P:proteolysis"/>
    <property type="evidence" value="ECO:0007669"/>
    <property type="project" value="UniProtKB-KW"/>
</dbReference>
<dbReference type="InterPro" id="IPR004635">
    <property type="entry name" value="Pept_S49_SppA"/>
</dbReference>
<dbReference type="GO" id="GO:0008236">
    <property type="term" value="F:serine-type peptidase activity"/>
    <property type="evidence" value="ECO:0007669"/>
    <property type="project" value="UniProtKB-KW"/>
</dbReference>
<dbReference type="InterPro" id="IPR002142">
    <property type="entry name" value="Peptidase_S49"/>
</dbReference>
<dbReference type="Gene3D" id="3.90.226.10">
    <property type="entry name" value="2-enoyl-CoA Hydratase, Chain A, domain 1"/>
    <property type="match status" value="1"/>
</dbReference>
<accession>A0A8J7WBN9</accession>
<dbReference type="PANTHER" id="PTHR42987">
    <property type="entry name" value="PEPTIDASE S49"/>
    <property type="match status" value="1"/>
</dbReference>
<dbReference type="Gene3D" id="6.20.330.10">
    <property type="match status" value="1"/>
</dbReference>
<evidence type="ECO:0000313" key="8">
    <source>
        <dbReference type="Proteomes" id="UP000730161"/>
    </source>
</evidence>
<keyword evidence="8" id="KW-1185">Reference proteome</keyword>
<dbReference type="SUPFAM" id="SSF52096">
    <property type="entry name" value="ClpP/crotonase"/>
    <property type="match status" value="1"/>
</dbReference>
<evidence type="ECO:0000256" key="1">
    <source>
        <dbReference type="ARBA" id="ARBA00008683"/>
    </source>
</evidence>
<organism evidence="7 8">
    <name type="scientific">Methanocalculus chunghsingensis</name>
    <dbReference type="NCBI Taxonomy" id="156457"/>
    <lineage>
        <taxon>Archaea</taxon>
        <taxon>Methanobacteriati</taxon>
        <taxon>Methanobacteriota</taxon>
        <taxon>Stenosarchaea group</taxon>
        <taxon>Methanomicrobia</taxon>
        <taxon>Methanomicrobiales</taxon>
        <taxon>Methanocalculaceae</taxon>
        <taxon>Methanocalculus</taxon>
    </lineage>
</organism>
<gene>
    <name evidence="7" type="ORF">RJ53_11005</name>
</gene>
<evidence type="ECO:0000256" key="5">
    <source>
        <dbReference type="SAM" id="Phobius"/>
    </source>
</evidence>
<evidence type="ECO:0000259" key="6">
    <source>
        <dbReference type="Pfam" id="PF01343"/>
    </source>
</evidence>
<keyword evidence="2" id="KW-0645">Protease</keyword>
<dbReference type="Pfam" id="PF01343">
    <property type="entry name" value="Peptidase_S49"/>
    <property type="match status" value="1"/>
</dbReference>
<keyword evidence="5" id="KW-1133">Transmembrane helix</keyword>
<feature type="domain" description="Peptidase S49" evidence="6">
    <location>
        <begin position="116"/>
        <end position="260"/>
    </location>
</feature>
<keyword evidence="5" id="KW-0812">Transmembrane</keyword>
<evidence type="ECO:0000313" key="7">
    <source>
        <dbReference type="EMBL" id="MBR1369977.1"/>
    </source>
</evidence>
<comment type="similarity">
    <text evidence="1">Belongs to the peptidase S49 family.</text>
</comment>